<accession>A0A2V4PMN0</accession>
<feature type="compositionally biased region" description="Low complexity" evidence="1">
    <location>
        <begin position="75"/>
        <end position="85"/>
    </location>
</feature>
<dbReference type="EMBL" id="PYBW01000014">
    <property type="protein sequence ID" value="PYC87451.1"/>
    <property type="molecule type" value="Genomic_DNA"/>
</dbReference>
<evidence type="ECO:0000256" key="1">
    <source>
        <dbReference type="SAM" id="MobiDB-lite"/>
    </source>
</evidence>
<name>A0A2V4PMN0_9ACTN</name>
<reference evidence="2 3" key="1">
    <citation type="submission" date="2018-03" db="EMBL/GenBank/DDBJ databases">
        <title>Bioinformatic expansion and discovery of thiopeptide antibiotics.</title>
        <authorList>
            <person name="Schwalen C.J."/>
            <person name="Hudson G.A."/>
            <person name="Mitchell D.A."/>
        </authorList>
    </citation>
    <scope>NUCLEOTIDE SEQUENCE [LARGE SCALE GENOMIC DNA]</scope>
    <source>
        <strain evidence="2 3">ATCC 21389</strain>
    </source>
</reference>
<keyword evidence="3" id="KW-1185">Reference proteome</keyword>
<dbReference type="Proteomes" id="UP000248039">
    <property type="component" value="Unassembled WGS sequence"/>
</dbReference>
<organism evidence="2 3">
    <name type="scientific">Streptomyces tateyamensis</name>
    <dbReference type="NCBI Taxonomy" id="565073"/>
    <lineage>
        <taxon>Bacteria</taxon>
        <taxon>Bacillati</taxon>
        <taxon>Actinomycetota</taxon>
        <taxon>Actinomycetes</taxon>
        <taxon>Kitasatosporales</taxon>
        <taxon>Streptomycetaceae</taxon>
        <taxon>Streptomyces</taxon>
    </lineage>
</organism>
<proteinExistence type="predicted"/>
<evidence type="ECO:0000313" key="2">
    <source>
        <dbReference type="EMBL" id="PYC87451.1"/>
    </source>
</evidence>
<feature type="compositionally biased region" description="Low complexity" evidence="1">
    <location>
        <begin position="43"/>
        <end position="63"/>
    </location>
</feature>
<comment type="caution">
    <text evidence="2">The sequence shown here is derived from an EMBL/GenBank/DDBJ whole genome shotgun (WGS) entry which is preliminary data.</text>
</comment>
<dbReference type="AlphaFoldDB" id="A0A2V4PMN0"/>
<sequence>MCFQEVTGARRIGRRLTARYPTPADDVTRINSASATGRPLGLPTPTAGAAPGPGTRATGTAVPGRPPRPGRRAAARMPRPAAAAPRPDPLRARRAGRRPRWGQVPRRRTRRPGSR</sequence>
<feature type="compositionally biased region" description="Basic residues" evidence="1">
    <location>
        <begin position="92"/>
        <end position="115"/>
    </location>
</feature>
<evidence type="ECO:0000313" key="3">
    <source>
        <dbReference type="Proteomes" id="UP000248039"/>
    </source>
</evidence>
<feature type="region of interest" description="Disordered" evidence="1">
    <location>
        <begin position="1"/>
        <end position="115"/>
    </location>
</feature>
<protein>
    <submittedName>
        <fullName evidence="2">Uncharacterized protein</fullName>
    </submittedName>
</protein>
<gene>
    <name evidence="2" type="ORF">C7C46_04560</name>
</gene>